<reference evidence="3 4" key="1">
    <citation type="submission" date="2020-03" db="EMBL/GenBank/DDBJ databases">
        <authorList>
            <person name="Picone N."/>
        </authorList>
    </citation>
    <scope>NUCLEOTIDE SEQUENCE [LARGE SCALE GENOMIC DNA]</scope>
    <source>
        <strain evidence="3">NSCAC1</strain>
    </source>
</reference>
<keyword evidence="2" id="KW-0812">Transmembrane</keyword>
<evidence type="ECO:0000256" key="2">
    <source>
        <dbReference type="SAM" id="Phobius"/>
    </source>
</evidence>
<feature type="region of interest" description="Disordered" evidence="1">
    <location>
        <begin position="86"/>
        <end position="120"/>
    </location>
</feature>
<sequence length="201" mass="23216">MRQVTPRYKILIFGLISLCALMILIILWELKFPVTIHKSLESSSPLSSGLEAESEKEQSLKKDSLNNNIPPLTYYKEIIERPLFHPNRRPLDPEEEDEDNLTPEERAKRNNKDKQVEQPPIKDRFTLNGIAIDGGKAIALLEDHKEKKILRLSQGEQLENWKIKNILSHSVVFSLKNRTETLDLVRIFTSNPKKATQPVKR</sequence>
<dbReference type="Proteomes" id="UP000516072">
    <property type="component" value="Chromosome"/>
</dbReference>
<feature type="region of interest" description="Disordered" evidence="1">
    <location>
        <begin position="42"/>
        <end position="65"/>
    </location>
</feature>
<feature type="compositionally biased region" description="Acidic residues" evidence="1">
    <location>
        <begin position="93"/>
        <end position="102"/>
    </location>
</feature>
<evidence type="ECO:0008006" key="5">
    <source>
        <dbReference type="Google" id="ProtNLM"/>
    </source>
</evidence>
<organism evidence="3 4">
    <name type="scientific">Candidatus Nitrosacidococcus tergens</name>
    <dbReference type="NCBI Taxonomy" id="553981"/>
    <lineage>
        <taxon>Bacteria</taxon>
        <taxon>Pseudomonadati</taxon>
        <taxon>Pseudomonadota</taxon>
        <taxon>Gammaproteobacteria</taxon>
        <taxon>Chromatiales</taxon>
        <taxon>Chromatiaceae</taxon>
        <taxon>Candidatus Nitrosacidococcus</taxon>
    </lineage>
</organism>
<dbReference type="KEGG" id="ntg:NSCAC_0113"/>
<evidence type="ECO:0000256" key="1">
    <source>
        <dbReference type="SAM" id="MobiDB-lite"/>
    </source>
</evidence>
<feature type="transmembrane region" description="Helical" evidence="2">
    <location>
        <begin position="12"/>
        <end position="30"/>
    </location>
</feature>
<keyword evidence="2" id="KW-1133">Transmembrane helix</keyword>
<feature type="compositionally biased region" description="Basic and acidic residues" evidence="1">
    <location>
        <begin position="53"/>
        <end position="64"/>
    </location>
</feature>
<dbReference type="AlphaFoldDB" id="A0A7G1Q773"/>
<dbReference type="EMBL" id="LR778175">
    <property type="protein sequence ID" value="CAB1274327.1"/>
    <property type="molecule type" value="Genomic_DNA"/>
</dbReference>
<proteinExistence type="predicted"/>
<evidence type="ECO:0000313" key="3">
    <source>
        <dbReference type="EMBL" id="CAB1274327.1"/>
    </source>
</evidence>
<evidence type="ECO:0000313" key="4">
    <source>
        <dbReference type="Proteomes" id="UP000516072"/>
    </source>
</evidence>
<feature type="compositionally biased region" description="Low complexity" evidence="1">
    <location>
        <begin position="42"/>
        <end position="51"/>
    </location>
</feature>
<feature type="compositionally biased region" description="Basic and acidic residues" evidence="1">
    <location>
        <begin position="103"/>
        <end position="120"/>
    </location>
</feature>
<accession>A0A7G1Q773</accession>
<keyword evidence="2" id="KW-0472">Membrane</keyword>
<protein>
    <recommendedName>
        <fullName evidence="5">Type II secretion system protein GspC N-terminal domain-containing protein</fullName>
    </recommendedName>
</protein>
<name>A0A7G1Q773_9GAMM</name>
<keyword evidence="4" id="KW-1185">Reference proteome</keyword>
<gene>
    <name evidence="3" type="ORF">NSCAC_0113</name>
</gene>